<keyword evidence="3" id="KW-0238">DNA-binding</keyword>
<keyword evidence="2" id="KW-0229">DNA integration</keyword>
<dbReference type="AlphaFoldDB" id="A0A387BQP1"/>
<keyword evidence="9" id="KW-1185">Reference proteome</keyword>
<organism evidence="8 9">
    <name type="scientific">Gryllotalpicola protaetiae</name>
    <dbReference type="NCBI Taxonomy" id="2419771"/>
    <lineage>
        <taxon>Bacteria</taxon>
        <taxon>Bacillati</taxon>
        <taxon>Actinomycetota</taxon>
        <taxon>Actinomycetes</taxon>
        <taxon>Micrococcales</taxon>
        <taxon>Microbacteriaceae</taxon>
        <taxon>Gryllotalpicola</taxon>
    </lineage>
</organism>
<dbReference type="Gene3D" id="3.40.50.1390">
    <property type="entry name" value="Resolvase, N-terminal catalytic domain"/>
    <property type="match status" value="1"/>
</dbReference>
<dbReference type="Pfam" id="PF00239">
    <property type="entry name" value="Resolvase"/>
    <property type="match status" value="1"/>
</dbReference>
<accession>A0A387BQP1</accession>
<dbReference type="Proteomes" id="UP000275069">
    <property type="component" value="Chromosome"/>
</dbReference>
<evidence type="ECO:0000313" key="9">
    <source>
        <dbReference type="Proteomes" id="UP000275069"/>
    </source>
</evidence>
<dbReference type="GO" id="GO:0003677">
    <property type="term" value="F:DNA binding"/>
    <property type="evidence" value="ECO:0007669"/>
    <property type="project" value="UniProtKB-KW"/>
</dbReference>
<dbReference type="SUPFAM" id="SSF53041">
    <property type="entry name" value="Resolvase-like"/>
    <property type="match status" value="1"/>
</dbReference>
<dbReference type="OrthoDB" id="128993at2"/>
<evidence type="ECO:0000259" key="7">
    <source>
        <dbReference type="PROSITE" id="PS51736"/>
    </source>
</evidence>
<evidence type="ECO:0000256" key="5">
    <source>
        <dbReference type="PIRSR" id="PIRSR606118-50"/>
    </source>
</evidence>
<dbReference type="CDD" id="cd00569">
    <property type="entry name" value="HTH_Hin_like"/>
    <property type="match status" value="1"/>
</dbReference>
<feature type="active site" description="O-(5'-phospho-DNA)-serine intermediate" evidence="5 6">
    <location>
        <position position="10"/>
    </location>
</feature>
<comment type="similarity">
    <text evidence="1">Belongs to the site-specific recombinase resolvase family.</text>
</comment>
<dbReference type="GO" id="GO:0000150">
    <property type="term" value="F:DNA strand exchange activity"/>
    <property type="evidence" value="ECO:0007669"/>
    <property type="project" value="InterPro"/>
</dbReference>
<feature type="domain" description="Resolvase/invertase-type recombinase catalytic" evidence="7">
    <location>
        <begin position="2"/>
        <end position="136"/>
    </location>
</feature>
<dbReference type="PANTHER" id="PTHR30461">
    <property type="entry name" value="DNA-INVERTASE FROM LAMBDOID PROPHAGE"/>
    <property type="match status" value="1"/>
</dbReference>
<evidence type="ECO:0000313" key="8">
    <source>
        <dbReference type="EMBL" id="AYG03409.1"/>
    </source>
</evidence>
<sequence>MALVGYVRVSTAEQTLALQQDAMAAAGVEKVFKDVGVSGSKTARPGLDAALDYLRDGDTLVVWRLDRFSRSTVHALTTIDDLGARGVGFRSLTEQIDTSGPMGRVMLTLIAAFAQLERDVIRQRTVAGLEAARARGRVGGRPKALNATLIEVCRARKKGGATARQLATELGVSVATVYRALA</sequence>
<dbReference type="InterPro" id="IPR050639">
    <property type="entry name" value="SSR_resolvase"/>
</dbReference>
<dbReference type="FunFam" id="3.40.50.1390:FF:000001">
    <property type="entry name" value="DNA recombinase"/>
    <property type="match status" value="1"/>
</dbReference>
<keyword evidence="4" id="KW-0233">DNA recombination</keyword>
<gene>
    <name evidence="8" type="ORF">D7I44_07590</name>
</gene>
<dbReference type="PROSITE" id="PS51736">
    <property type="entry name" value="RECOMBINASES_3"/>
    <property type="match status" value="1"/>
</dbReference>
<protein>
    <submittedName>
        <fullName evidence="8">Recombinase family protein</fullName>
    </submittedName>
</protein>
<dbReference type="InterPro" id="IPR006118">
    <property type="entry name" value="Recombinase_CS"/>
</dbReference>
<evidence type="ECO:0000256" key="4">
    <source>
        <dbReference type="ARBA" id="ARBA00023172"/>
    </source>
</evidence>
<reference evidence="8 9" key="1">
    <citation type="submission" date="2018-09" db="EMBL/GenBank/DDBJ databases">
        <title>Genome sequencing of strain 2DFW10M-5.</title>
        <authorList>
            <person name="Heo J."/>
            <person name="Kim S.-J."/>
            <person name="Kwon S.-W."/>
        </authorList>
    </citation>
    <scope>NUCLEOTIDE SEQUENCE [LARGE SCALE GENOMIC DNA]</scope>
    <source>
        <strain evidence="8 9">2DFW10M-5</strain>
    </source>
</reference>
<dbReference type="SMART" id="SM00857">
    <property type="entry name" value="Resolvase"/>
    <property type="match status" value="1"/>
</dbReference>
<dbReference type="InterPro" id="IPR006119">
    <property type="entry name" value="Resolv_N"/>
</dbReference>
<dbReference type="InterPro" id="IPR009057">
    <property type="entry name" value="Homeodomain-like_sf"/>
</dbReference>
<evidence type="ECO:0000256" key="2">
    <source>
        <dbReference type="ARBA" id="ARBA00022908"/>
    </source>
</evidence>
<dbReference type="GO" id="GO:0015074">
    <property type="term" value="P:DNA integration"/>
    <property type="evidence" value="ECO:0007669"/>
    <property type="project" value="UniProtKB-KW"/>
</dbReference>
<dbReference type="InterPro" id="IPR036162">
    <property type="entry name" value="Resolvase-like_N_sf"/>
</dbReference>
<dbReference type="CDD" id="cd03768">
    <property type="entry name" value="SR_ResInv"/>
    <property type="match status" value="1"/>
</dbReference>
<dbReference type="Gene3D" id="1.10.10.60">
    <property type="entry name" value="Homeodomain-like"/>
    <property type="match status" value="1"/>
</dbReference>
<dbReference type="InterPro" id="IPR006120">
    <property type="entry name" value="Resolvase_HTH_dom"/>
</dbReference>
<dbReference type="EMBL" id="CP032624">
    <property type="protein sequence ID" value="AYG03409.1"/>
    <property type="molecule type" value="Genomic_DNA"/>
</dbReference>
<dbReference type="KEGG" id="gry:D7I44_07590"/>
<evidence type="ECO:0000256" key="1">
    <source>
        <dbReference type="ARBA" id="ARBA00009913"/>
    </source>
</evidence>
<evidence type="ECO:0000256" key="3">
    <source>
        <dbReference type="ARBA" id="ARBA00023125"/>
    </source>
</evidence>
<name>A0A387BQP1_9MICO</name>
<evidence type="ECO:0000256" key="6">
    <source>
        <dbReference type="PROSITE-ProRule" id="PRU10137"/>
    </source>
</evidence>
<proteinExistence type="inferred from homology"/>
<dbReference type="PANTHER" id="PTHR30461:SF2">
    <property type="entry name" value="SERINE RECOMBINASE PINE-RELATED"/>
    <property type="match status" value="1"/>
</dbReference>
<dbReference type="Pfam" id="PF02796">
    <property type="entry name" value="HTH_7"/>
    <property type="match status" value="1"/>
</dbReference>
<dbReference type="SUPFAM" id="SSF46689">
    <property type="entry name" value="Homeodomain-like"/>
    <property type="match status" value="1"/>
</dbReference>
<dbReference type="RefSeq" id="WP_120788941.1">
    <property type="nucleotide sequence ID" value="NZ_CP032624.1"/>
</dbReference>
<dbReference type="PROSITE" id="PS00397">
    <property type="entry name" value="RECOMBINASES_1"/>
    <property type="match status" value="1"/>
</dbReference>